<evidence type="ECO:0000313" key="1">
    <source>
        <dbReference type="EMBL" id="RDX91535.1"/>
    </source>
</evidence>
<protein>
    <submittedName>
        <fullName evidence="1">Uncharacterized protein</fullName>
    </submittedName>
</protein>
<dbReference type="EMBL" id="QJKJ01005094">
    <property type="protein sequence ID" value="RDX91535.1"/>
    <property type="molecule type" value="Genomic_DNA"/>
</dbReference>
<dbReference type="AlphaFoldDB" id="A0A371GLW0"/>
<gene>
    <name evidence="1" type="ORF">CR513_26469</name>
</gene>
<accession>A0A371GLW0</accession>
<keyword evidence="2" id="KW-1185">Reference proteome</keyword>
<dbReference type="OrthoDB" id="1747743at2759"/>
<name>A0A371GLW0_MUCPR</name>
<evidence type="ECO:0000313" key="2">
    <source>
        <dbReference type="Proteomes" id="UP000257109"/>
    </source>
</evidence>
<reference evidence="1" key="1">
    <citation type="submission" date="2018-05" db="EMBL/GenBank/DDBJ databases">
        <title>Draft genome of Mucuna pruriens seed.</title>
        <authorList>
            <person name="Nnadi N.E."/>
            <person name="Vos R."/>
            <person name="Hasami M.H."/>
            <person name="Devisetty U.K."/>
            <person name="Aguiy J.C."/>
        </authorList>
    </citation>
    <scope>NUCLEOTIDE SEQUENCE [LARGE SCALE GENOMIC DNA]</scope>
    <source>
        <strain evidence="1">JCA_2017</strain>
    </source>
</reference>
<organism evidence="1 2">
    <name type="scientific">Mucuna pruriens</name>
    <name type="common">Velvet bean</name>
    <name type="synonym">Dolichos pruriens</name>
    <dbReference type="NCBI Taxonomy" id="157652"/>
    <lineage>
        <taxon>Eukaryota</taxon>
        <taxon>Viridiplantae</taxon>
        <taxon>Streptophyta</taxon>
        <taxon>Embryophyta</taxon>
        <taxon>Tracheophyta</taxon>
        <taxon>Spermatophyta</taxon>
        <taxon>Magnoliopsida</taxon>
        <taxon>eudicotyledons</taxon>
        <taxon>Gunneridae</taxon>
        <taxon>Pentapetalae</taxon>
        <taxon>rosids</taxon>
        <taxon>fabids</taxon>
        <taxon>Fabales</taxon>
        <taxon>Fabaceae</taxon>
        <taxon>Papilionoideae</taxon>
        <taxon>50 kb inversion clade</taxon>
        <taxon>NPAAA clade</taxon>
        <taxon>indigoferoid/millettioid clade</taxon>
        <taxon>Phaseoleae</taxon>
        <taxon>Mucuna</taxon>
    </lineage>
</organism>
<feature type="non-terminal residue" evidence="1">
    <location>
        <position position="1"/>
    </location>
</feature>
<proteinExistence type="predicted"/>
<comment type="caution">
    <text evidence="1">The sequence shown here is derived from an EMBL/GenBank/DDBJ whole genome shotgun (WGS) entry which is preliminary data.</text>
</comment>
<sequence>MLPSPILASKSSNVKCFKYLGIWHIASQCHNKRSMIMRFDNGEMFNKCADGGSSVNVASSRLVEKLKLPTLHVLVQRHHLLVWKLFGRLGWSRSSLAALVSALVTDVLSIFIQSRPVSASSFLAKAFAICFVVPATWTSECLEHFAFSFLQTLSNESILLEL</sequence>
<dbReference type="Proteomes" id="UP000257109">
    <property type="component" value="Unassembled WGS sequence"/>
</dbReference>